<organism evidence="1 2">
    <name type="scientific">Panagrolaimus sp. JU765</name>
    <dbReference type="NCBI Taxonomy" id="591449"/>
    <lineage>
        <taxon>Eukaryota</taxon>
        <taxon>Metazoa</taxon>
        <taxon>Ecdysozoa</taxon>
        <taxon>Nematoda</taxon>
        <taxon>Chromadorea</taxon>
        <taxon>Rhabditida</taxon>
        <taxon>Tylenchina</taxon>
        <taxon>Panagrolaimomorpha</taxon>
        <taxon>Panagrolaimoidea</taxon>
        <taxon>Panagrolaimidae</taxon>
        <taxon>Panagrolaimus</taxon>
    </lineage>
</organism>
<proteinExistence type="predicted"/>
<evidence type="ECO:0000313" key="1">
    <source>
        <dbReference type="Proteomes" id="UP000887576"/>
    </source>
</evidence>
<dbReference type="WBParaSite" id="JU765_v2.g19847.t1">
    <property type="protein sequence ID" value="JU765_v2.g19847.t1"/>
    <property type="gene ID" value="JU765_v2.g19847"/>
</dbReference>
<protein>
    <submittedName>
        <fullName evidence="2">Uncharacterized protein</fullName>
    </submittedName>
</protein>
<name>A0AC34QVC9_9BILA</name>
<dbReference type="Proteomes" id="UP000887576">
    <property type="component" value="Unplaced"/>
</dbReference>
<evidence type="ECO:0000313" key="2">
    <source>
        <dbReference type="WBParaSite" id="JU765_v2.g19847.t1"/>
    </source>
</evidence>
<sequence>MERIKEAVNNKKFGVEAEILKNLKKKFEKSEKETSVVLYDRIQLKFGVEAEIHKKMKKKFEKSEKETMERIKEAVNNKKFDVETEMYKNLKEKFEKSEKETSEKIKNLEKEIEELKISMKNNKSTVNNVQINQFFFKTDDF</sequence>
<accession>A0AC34QVC9</accession>
<reference evidence="2" key="1">
    <citation type="submission" date="2022-11" db="UniProtKB">
        <authorList>
            <consortium name="WormBaseParasite"/>
        </authorList>
    </citation>
    <scope>IDENTIFICATION</scope>
</reference>